<reference evidence="1 2" key="1">
    <citation type="submission" date="2024-06" db="EMBL/GenBank/DDBJ databases">
        <title>The Natural Products Discovery Center: Release of the First 8490 Sequenced Strains for Exploring Actinobacteria Biosynthetic Diversity.</title>
        <authorList>
            <person name="Kalkreuter E."/>
            <person name="Kautsar S.A."/>
            <person name="Yang D."/>
            <person name="Bader C.D."/>
            <person name="Teijaro C.N."/>
            <person name="Fluegel L."/>
            <person name="Davis C.M."/>
            <person name="Simpson J.R."/>
            <person name="Lauterbach L."/>
            <person name="Steele A.D."/>
            <person name="Gui C."/>
            <person name="Meng S."/>
            <person name="Li G."/>
            <person name="Viehrig K."/>
            <person name="Ye F."/>
            <person name="Su P."/>
            <person name="Kiefer A.F."/>
            <person name="Nichols A."/>
            <person name="Cepeda A.J."/>
            <person name="Yan W."/>
            <person name="Fan B."/>
            <person name="Jiang Y."/>
            <person name="Adhikari A."/>
            <person name="Zheng C.-J."/>
            <person name="Schuster L."/>
            <person name="Cowan T.M."/>
            <person name="Smanski M.J."/>
            <person name="Chevrette M.G."/>
            <person name="De Carvalho L.P.S."/>
            <person name="Shen B."/>
        </authorList>
    </citation>
    <scope>NUCLEOTIDE SEQUENCE [LARGE SCALE GENOMIC DNA]</scope>
    <source>
        <strain evidence="1 2">NPDC033843</strain>
    </source>
</reference>
<dbReference type="Proteomes" id="UP001550739">
    <property type="component" value="Unassembled WGS sequence"/>
</dbReference>
<accession>A0ABV2ZB23</accession>
<dbReference type="InterPro" id="IPR034660">
    <property type="entry name" value="DinB/YfiT-like"/>
</dbReference>
<evidence type="ECO:0008006" key="3">
    <source>
        <dbReference type="Google" id="ProtNLM"/>
    </source>
</evidence>
<sequence length="223" mass="23718">MSESSGSSGPGPGPVTAHDVQYAVRLAVVALRGVEAAADWDANAGSLEWSCWETVEHLADDLFAYAAQLGPERPPLDTEVPFVWSRKKPGAPANVIFADRAAGPGGLAQVLDACGAMLAAVVRTAPASVRAHHVFGVSDAEGFAAMGVVETLVHLYDVAEGLGVEWEEPDAGLCDRVLARLFPDAPTGTDRWPTLLWATGRGEIPGHARLTRWRWYGVPRGER</sequence>
<evidence type="ECO:0000313" key="1">
    <source>
        <dbReference type="EMBL" id="MEU3779757.1"/>
    </source>
</evidence>
<dbReference type="Gene3D" id="1.20.120.450">
    <property type="entry name" value="dinb family like domain"/>
    <property type="match status" value="1"/>
</dbReference>
<organism evidence="1 2">
    <name type="scientific">Streptomyces sp. 900129855</name>
    <dbReference type="NCBI Taxonomy" id="3155129"/>
    <lineage>
        <taxon>Bacteria</taxon>
        <taxon>Bacillati</taxon>
        <taxon>Actinomycetota</taxon>
        <taxon>Actinomycetes</taxon>
        <taxon>Kitasatosporales</taxon>
        <taxon>Streptomycetaceae</taxon>
        <taxon>Streptomyces</taxon>
    </lineage>
</organism>
<name>A0ABV2ZB23_9ACTN</name>
<evidence type="ECO:0000313" key="2">
    <source>
        <dbReference type="Proteomes" id="UP001550739"/>
    </source>
</evidence>
<gene>
    <name evidence="1" type="ORF">AB0E89_04025</name>
</gene>
<proteinExistence type="predicted"/>
<protein>
    <recommendedName>
        <fullName evidence="3">Mycothiol-dependent maleylpyruvate isomerase metal-binding domain-containing protein</fullName>
    </recommendedName>
</protein>
<dbReference type="RefSeq" id="WP_361700770.1">
    <property type="nucleotide sequence ID" value="NZ_JBEZVE010000002.1"/>
</dbReference>
<dbReference type="EMBL" id="JBEZVE010000002">
    <property type="protein sequence ID" value="MEU3779757.1"/>
    <property type="molecule type" value="Genomic_DNA"/>
</dbReference>
<comment type="caution">
    <text evidence="1">The sequence shown here is derived from an EMBL/GenBank/DDBJ whole genome shotgun (WGS) entry which is preliminary data.</text>
</comment>
<keyword evidence="2" id="KW-1185">Reference proteome</keyword>